<dbReference type="Gene3D" id="1.10.10.1150">
    <property type="entry name" value="Coenzyme PQQ synthesis protein D (PqqD)"/>
    <property type="match status" value="1"/>
</dbReference>
<sequence>MNGQRHTVYRIGQQHAAWREAGDEIVVLDTRNSVYFGLDRSAALLWRRLLDGATADELTEALAATAPVERERAADDVTRFLSELDGHGLLQRS</sequence>
<dbReference type="EMBL" id="FMCX01000005">
    <property type="protein sequence ID" value="SCF27939.1"/>
    <property type="molecule type" value="Genomic_DNA"/>
</dbReference>
<proteinExistence type="predicted"/>
<dbReference type="RefSeq" id="WP_091609763.1">
    <property type="nucleotide sequence ID" value="NZ_FMCX01000005.1"/>
</dbReference>
<name>A0A1C4Z4K0_9ACTN</name>
<gene>
    <name evidence="1" type="ORF">GA0070564_10570</name>
</gene>
<dbReference type="Proteomes" id="UP000199504">
    <property type="component" value="Unassembled WGS sequence"/>
</dbReference>
<dbReference type="OrthoDB" id="3393137at2"/>
<reference evidence="2" key="1">
    <citation type="submission" date="2016-06" db="EMBL/GenBank/DDBJ databases">
        <authorList>
            <person name="Varghese N."/>
            <person name="Submissions Spin"/>
        </authorList>
    </citation>
    <scope>NUCLEOTIDE SEQUENCE [LARGE SCALE GENOMIC DNA]</scope>
    <source>
        <strain evidence="2">DSM 44830</strain>
    </source>
</reference>
<protein>
    <submittedName>
        <fullName evidence="1">Coenzyme PQQ synthesis protein D (PqqD)</fullName>
    </submittedName>
</protein>
<accession>A0A1C4Z4K0</accession>
<evidence type="ECO:0000313" key="1">
    <source>
        <dbReference type="EMBL" id="SCF27939.1"/>
    </source>
</evidence>
<dbReference type="AlphaFoldDB" id="A0A1C4Z4K0"/>
<organism evidence="1 2">
    <name type="scientific">Micromonospora mirobrigensis</name>
    <dbReference type="NCBI Taxonomy" id="262898"/>
    <lineage>
        <taxon>Bacteria</taxon>
        <taxon>Bacillati</taxon>
        <taxon>Actinomycetota</taxon>
        <taxon>Actinomycetes</taxon>
        <taxon>Micromonosporales</taxon>
        <taxon>Micromonosporaceae</taxon>
        <taxon>Micromonospora</taxon>
    </lineage>
</organism>
<keyword evidence="2" id="KW-1185">Reference proteome</keyword>
<dbReference type="STRING" id="262898.GA0070564_10570"/>
<evidence type="ECO:0000313" key="2">
    <source>
        <dbReference type="Proteomes" id="UP000199504"/>
    </source>
</evidence>
<dbReference type="Pfam" id="PF05402">
    <property type="entry name" value="PqqD"/>
    <property type="match status" value="1"/>
</dbReference>
<dbReference type="InterPro" id="IPR008792">
    <property type="entry name" value="PQQD"/>
</dbReference>
<dbReference type="InterPro" id="IPR041881">
    <property type="entry name" value="PqqD_sf"/>
</dbReference>